<feature type="domain" description="HTH LytTR-type" evidence="3">
    <location>
        <begin position="142"/>
        <end position="243"/>
    </location>
</feature>
<dbReference type="InterPro" id="IPR046947">
    <property type="entry name" value="LytR-like"/>
</dbReference>
<dbReference type="PANTHER" id="PTHR37299">
    <property type="entry name" value="TRANSCRIPTIONAL REGULATOR-RELATED"/>
    <property type="match status" value="1"/>
</dbReference>
<feature type="modified residue" description="4-aspartylphosphate" evidence="1">
    <location>
        <position position="53"/>
    </location>
</feature>
<dbReference type="Proteomes" id="UP000199469">
    <property type="component" value="Unassembled WGS sequence"/>
</dbReference>
<dbReference type="PROSITE" id="PS50110">
    <property type="entry name" value="RESPONSE_REGULATORY"/>
    <property type="match status" value="1"/>
</dbReference>
<dbReference type="PANTHER" id="PTHR37299:SF1">
    <property type="entry name" value="STAGE 0 SPORULATION PROTEIN A HOMOLOG"/>
    <property type="match status" value="1"/>
</dbReference>
<evidence type="ECO:0000256" key="1">
    <source>
        <dbReference type="PROSITE-ProRule" id="PRU00169"/>
    </source>
</evidence>
<dbReference type="Pfam" id="PF00072">
    <property type="entry name" value="Response_reg"/>
    <property type="match status" value="1"/>
</dbReference>
<reference evidence="5" key="1">
    <citation type="submission" date="2016-10" db="EMBL/GenBank/DDBJ databases">
        <authorList>
            <person name="Varghese N."/>
            <person name="Submissions S."/>
        </authorList>
    </citation>
    <scope>NUCLEOTIDE SEQUENCE [LARGE SCALE GENOMIC DNA]</scope>
    <source>
        <strain evidence="5">DSM 17724</strain>
    </source>
</reference>
<dbReference type="Gene3D" id="2.40.50.1020">
    <property type="entry name" value="LytTr DNA-binding domain"/>
    <property type="match status" value="1"/>
</dbReference>
<gene>
    <name evidence="4" type="ORF">SAMN05421841_1861</name>
</gene>
<dbReference type="OrthoDB" id="2168082at2"/>
<dbReference type="Pfam" id="PF04397">
    <property type="entry name" value="LytTR"/>
    <property type="match status" value="1"/>
</dbReference>
<dbReference type="PROSITE" id="PS50930">
    <property type="entry name" value="HTH_LYTTR"/>
    <property type="match status" value="1"/>
</dbReference>
<evidence type="ECO:0000313" key="5">
    <source>
        <dbReference type="Proteomes" id="UP000199469"/>
    </source>
</evidence>
<evidence type="ECO:0000259" key="3">
    <source>
        <dbReference type="PROSITE" id="PS50930"/>
    </source>
</evidence>
<evidence type="ECO:0000313" key="4">
    <source>
        <dbReference type="EMBL" id="SEW25596.1"/>
    </source>
</evidence>
<sequence>MKVYLLEDETNILKHLITLIQEIPYLKIVGYSTTVAQARREIRELEPELILADIKLKDGSSFEVFRDMDLTVPIIFITAYEQFAVDALNLGAFAYLLKPVDETIFKNSIDRCFLKAEEYRFTRQQLQLSAGYFTDRNPPLRLALKSTAHTQIVNTHDIIYCHSDKGYTTFYIKGENPLMVSKVIREYEFLLPPGQFLRCHQSYLINVDCIRKYFQEGYIELIDGTLIPVSARKKILVREFLHKIG</sequence>
<dbReference type="STRING" id="356305.SAMN05421841_1861"/>
<feature type="domain" description="Response regulatory" evidence="2">
    <location>
        <begin position="2"/>
        <end position="113"/>
    </location>
</feature>
<dbReference type="GO" id="GO:0003677">
    <property type="term" value="F:DNA binding"/>
    <property type="evidence" value="ECO:0007669"/>
    <property type="project" value="InterPro"/>
</dbReference>
<evidence type="ECO:0000259" key="2">
    <source>
        <dbReference type="PROSITE" id="PS50110"/>
    </source>
</evidence>
<protein>
    <submittedName>
        <fullName evidence="4">Two component transcriptional regulator, LytTR family</fullName>
    </submittedName>
</protein>
<dbReference type="EMBL" id="FOIU01000001">
    <property type="protein sequence ID" value="SEW25596.1"/>
    <property type="molecule type" value="Genomic_DNA"/>
</dbReference>
<dbReference type="RefSeq" id="WP_089791728.1">
    <property type="nucleotide sequence ID" value="NZ_FOIU01000001.1"/>
</dbReference>
<keyword evidence="5" id="KW-1185">Reference proteome</keyword>
<dbReference type="GO" id="GO:0000156">
    <property type="term" value="F:phosphorelay response regulator activity"/>
    <property type="evidence" value="ECO:0007669"/>
    <property type="project" value="InterPro"/>
</dbReference>
<dbReference type="SUPFAM" id="SSF52172">
    <property type="entry name" value="CheY-like"/>
    <property type="match status" value="1"/>
</dbReference>
<dbReference type="SMART" id="SM00448">
    <property type="entry name" value="REC"/>
    <property type="match status" value="1"/>
</dbReference>
<proteinExistence type="predicted"/>
<dbReference type="InterPro" id="IPR011006">
    <property type="entry name" value="CheY-like_superfamily"/>
</dbReference>
<dbReference type="InterPro" id="IPR007492">
    <property type="entry name" value="LytTR_DNA-bd_dom"/>
</dbReference>
<dbReference type="InterPro" id="IPR001789">
    <property type="entry name" value="Sig_transdc_resp-reg_receiver"/>
</dbReference>
<organism evidence="4 5">
    <name type="scientific">Chryseobacterium wanjuense</name>
    <dbReference type="NCBI Taxonomy" id="356305"/>
    <lineage>
        <taxon>Bacteria</taxon>
        <taxon>Pseudomonadati</taxon>
        <taxon>Bacteroidota</taxon>
        <taxon>Flavobacteriia</taxon>
        <taxon>Flavobacteriales</taxon>
        <taxon>Weeksellaceae</taxon>
        <taxon>Chryseobacterium group</taxon>
        <taxon>Chryseobacterium</taxon>
    </lineage>
</organism>
<name>A0A1I0QEW8_9FLAO</name>
<dbReference type="AlphaFoldDB" id="A0A1I0QEW8"/>
<dbReference type="SMART" id="SM00850">
    <property type="entry name" value="LytTR"/>
    <property type="match status" value="1"/>
</dbReference>
<keyword evidence="1" id="KW-0597">Phosphoprotein</keyword>
<accession>A0A1I0QEW8</accession>
<dbReference type="Gene3D" id="3.40.50.2300">
    <property type="match status" value="1"/>
</dbReference>